<evidence type="ECO:0000256" key="6">
    <source>
        <dbReference type="SAM" id="Phobius"/>
    </source>
</evidence>
<dbReference type="PANTHER" id="PTHR37467">
    <property type="entry name" value="EXPORTED CALCIUM-BINDING GLYCOPROTEIN-RELATED"/>
    <property type="match status" value="1"/>
</dbReference>
<feature type="region of interest" description="Disordered" evidence="5">
    <location>
        <begin position="255"/>
        <end position="289"/>
    </location>
</feature>
<proteinExistence type="predicted"/>
<evidence type="ECO:0000256" key="5">
    <source>
        <dbReference type="SAM" id="MobiDB-lite"/>
    </source>
</evidence>
<name>A0A0G1MFY7_9BACT</name>
<evidence type="ECO:0000313" key="8">
    <source>
        <dbReference type="Proteomes" id="UP000034154"/>
    </source>
</evidence>
<reference evidence="7 8" key="1">
    <citation type="journal article" date="2015" name="Nature">
        <title>rRNA introns, odd ribosomes, and small enigmatic genomes across a large radiation of phyla.</title>
        <authorList>
            <person name="Brown C.T."/>
            <person name="Hug L.A."/>
            <person name="Thomas B.C."/>
            <person name="Sharon I."/>
            <person name="Castelle C.J."/>
            <person name="Singh A."/>
            <person name="Wilkins M.J."/>
            <person name="Williams K.H."/>
            <person name="Banfield J.F."/>
        </authorList>
    </citation>
    <scope>NUCLEOTIDE SEQUENCE [LARGE SCALE GENOMIC DNA]</scope>
</reference>
<evidence type="ECO:0000256" key="3">
    <source>
        <dbReference type="ARBA" id="ARBA00022729"/>
    </source>
</evidence>
<keyword evidence="3" id="KW-0732">Signal</keyword>
<protein>
    <submittedName>
        <fullName evidence="7">Putative calcium-binding acidic-repeat protein</fullName>
    </submittedName>
</protein>
<feature type="transmembrane region" description="Helical" evidence="6">
    <location>
        <begin position="20"/>
        <end position="41"/>
    </location>
</feature>
<dbReference type="Pfam" id="PF18884">
    <property type="entry name" value="TSP3_bac"/>
    <property type="match status" value="2"/>
</dbReference>
<dbReference type="Proteomes" id="UP000034154">
    <property type="component" value="Unassembled WGS sequence"/>
</dbReference>
<sequence>MNGFEYQVPPIRRTIPWKLVVIIGGSLVLVVLIILGARWFIGSRSVDLQRTANIDRISQELDTALQTCDNEKCRVNKVEDIAQKFGAAELCQKLDDNSLTSCAWKVAKEKADPQSCEIISDQEKQVDCQDSVYRLLATQDLDLSWCEKIQNEIVRARCVNSLSENIARTKGCSGTGVDQSVCDRLNNLEAAMASADPDQCMTLSEPGDQDNCLEGMSLIDADRDGLSATLEAELGTSDNDWDFDADGLSDLVEYRTYGTDPTNPDSDGDGYSDGTEVNGGYNPLGSGPL</sequence>
<dbReference type="PANTHER" id="PTHR37467:SF1">
    <property type="entry name" value="EXPORTED CALCIUM-BINDING GLYCOPROTEIN"/>
    <property type="match status" value="1"/>
</dbReference>
<dbReference type="AlphaFoldDB" id="A0A0G1MFY7"/>
<dbReference type="InterPro" id="IPR059100">
    <property type="entry name" value="TSP3_bac"/>
</dbReference>
<evidence type="ECO:0000256" key="2">
    <source>
        <dbReference type="ARBA" id="ARBA00022525"/>
    </source>
</evidence>
<keyword evidence="2" id="KW-0964">Secreted</keyword>
<keyword evidence="6" id="KW-0472">Membrane</keyword>
<dbReference type="EMBL" id="LCJB01000020">
    <property type="protein sequence ID" value="KKT70864.1"/>
    <property type="molecule type" value="Genomic_DNA"/>
</dbReference>
<evidence type="ECO:0000313" key="7">
    <source>
        <dbReference type="EMBL" id="KKT70864.1"/>
    </source>
</evidence>
<keyword evidence="6" id="KW-1133">Transmembrane helix</keyword>
<keyword evidence="6" id="KW-0812">Transmembrane</keyword>
<gene>
    <name evidence="7" type="ORF">UW63_C0020G0012</name>
</gene>
<keyword evidence="4" id="KW-0106">Calcium</keyword>
<evidence type="ECO:0000256" key="1">
    <source>
        <dbReference type="ARBA" id="ARBA00004613"/>
    </source>
</evidence>
<accession>A0A0G1MFY7</accession>
<evidence type="ECO:0000256" key="4">
    <source>
        <dbReference type="ARBA" id="ARBA00022837"/>
    </source>
</evidence>
<dbReference type="InterPro" id="IPR053180">
    <property type="entry name" value="Ca-binding_acidic-repeat"/>
</dbReference>
<comment type="caution">
    <text evidence="7">The sequence shown here is derived from an EMBL/GenBank/DDBJ whole genome shotgun (WGS) entry which is preliminary data.</text>
</comment>
<comment type="subcellular location">
    <subcellularLocation>
        <location evidence="1">Secreted</location>
    </subcellularLocation>
</comment>
<organism evidence="7 8">
    <name type="scientific">Candidatus Uhrbacteria bacterium GW2011_GWF2_44_350</name>
    <dbReference type="NCBI Taxonomy" id="1619000"/>
    <lineage>
        <taxon>Bacteria</taxon>
        <taxon>Candidatus Uhriibacteriota</taxon>
    </lineage>
</organism>